<dbReference type="GO" id="GO:0008270">
    <property type="term" value="F:zinc ion binding"/>
    <property type="evidence" value="ECO:0007669"/>
    <property type="project" value="InterPro"/>
</dbReference>
<name>A0A507CYQ7_9FUNG</name>
<dbReference type="OrthoDB" id="2538135at2759"/>
<evidence type="ECO:0000259" key="4">
    <source>
        <dbReference type="PROSITE" id="PS50048"/>
    </source>
</evidence>
<dbReference type="GO" id="GO:0000981">
    <property type="term" value="F:DNA-binding transcription factor activity, RNA polymerase II-specific"/>
    <property type="evidence" value="ECO:0007669"/>
    <property type="project" value="InterPro"/>
</dbReference>
<dbReference type="PROSITE" id="PS50048">
    <property type="entry name" value="ZN2_CY6_FUNGAL_2"/>
    <property type="match status" value="1"/>
</dbReference>
<dbReference type="InterPro" id="IPR050335">
    <property type="entry name" value="ERT1_acuK_gluconeogen_tf"/>
</dbReference>
<reference evidence="7 8" key="1">
    <citation type="journal article" date="2019" name="Sci. Rep.">
        <title>Comparative genomics of chytrid fungi reveal insights into the obligate biotrophic and pathogenic lifestyle of Synchytrium endobioticum.</title>
        <authorList>
            <person name="van de Vossenberg B.T.L.H."/>
            <person name="Warris S."/>
            <person name="Nguyen H.D.T."/>
            <person name="van Gent-Pelzer M.P.E."/>
            <person name="Joly D.L."/>
            <person name="van de Geest H.C."/>
            <person name="Bonants P.J.M."/>
            <person name="Smith D.S."/>
            <person name="Levesque C.A."/>
            <person name="van der Lee T.A.J."/>
        </authorList>
    </citation>
    <scope>NUCLEOTIDE SEQUENCE [LARGE SCALE GENOMIC DNA]</scope>
    <source>
        <strain evidence="6 8">LEV6574</strain>
        <strain evidence="5 7">MB42</strain>
    </source>
</reference>
<sequence length="238" mass="25735">MFRGVGNLEVAKADMERPQKRDQVKVACVNCQKACKKCDQGRPCQRCVRYGLMETCSDSVRKERMRGLKRGPYKRRELSGSSGGISESTDDSVTAVHSSVSMQRDSELPATRVTINSKQKPKTIQKTTPPSSSPDVLAFLVSVIATTYSADTLSPHPERQHASTSSAAETTVDDDEAPISPLDILSSFCSAILDSQIDPQAASLSSMHPGNSYSNPAYDHHDHLSAPSSPSSPLFYAG</sequence>
<dbReference type="SUPFAM" id="SSF57701">
    <property type="entry name" value="Zn2/Cys6 DNA-binding domain"/>
    <property type="match status" value="1"/>
</dbReference>
<feature type="region of interest" description="Disordered" evidence="3">
    <location>
        <begin position="213"/>
        <end position="238"/>
    </location>
</feature>
<feature type="compositionally biased region" description="Low complexity" evidence="3">
    <location>
        <begin position="122"/>
        <end position="132"/>
    </location>
</feature>
<evidence type="ECO:0000313" key="6">
    <source>
        <dbReference type="EMBL" id="TPX44312.1"/>
    </source>
</evidence>
<feature type="region of interest" description="Disordered" evidence="3">
    <location>
        <begin position="67"/>
        <end position="132"/>
    </location>
</feature>
<keyword evidence="7" id="KW-1185">Reference proteome</keyword>
<feature type="domain" description="Zn(2)-C6 fungal-type" evidence="4">
    <location>
        <begin position="27"/>
        <end position="58"/>
    </location>
</feature>
<dbReference type="AlphaFoldDB" id="A0A507CYQ7"/>
<gene>
    <name evidence="6" type="ORF">SeLEV6574_g04581</name>
    <name evidence="5" type="ORF">SeMB42_g04733</name>
</gene>
<dbReference type="SMART" id="SM00066">
    <property type="entry name" value="GAL4"/>
    <property type="match status" value="1"/>
</dbReference>
<keyword evidence="1" id="KW-0479">Metal-binding</keyword>
<organism evidence="6 8">
    <name type="scientific">Synchytrium endobioticum</name>
    <dbReference type="NCBI Taxonomy" id="286115"/>
    <lineage>
        <taxon>Eukaryota</taxon>
        <taxon>Fungi</taxon>
        <taxon>Fungi incertae sedis</taxon>
        <taxon>Chytridiomycota</taxon>
        <taxon>Chytridiomycota incertae sedis</taxon>
        <taxon>Chytridiomycetes</taxon>
        <taxon>Synchytriales</taxon>
        <taxon>Synchytriaceae</taxon>
        <taxon>Synchytrium</taxon>
    </lineage>
</organism>
<feature type="compositionally biased region" description="Polar residues" evidence="3">
    <location>
        <begin position="91"/>
        <end position="103"/>
    </location>
</feature>
<dbReference type="EMBL" id="QEAN01000200">
    <property type="protein sequence ID" value="TPX43420.1"/>
    <property type="molecule type" value="Genomic_DNA"/>
</dbReference>
<keyword evidence="2" id="KW-0539">Nucleus</keyword>
<evidence type="ECO:0000256" key="1">
    <source>
        <dbReference type="ARBA" id="ARBA00022723"/>
    </source>
</evidence>
<dbReference type="Proteomes" id="UP000320475">
    <property type="component" value="Unassembled WGS sequence"/>
</dbReference>
<protein>
    <recommendedName>
        <fullName evidence="4">Zn(2)-C6 fungal-type domain-containing protein</fullName>
    </recommendedName>
</protein>
<evidence type="ECO:0000313" key="5">
    <source>
        <dbReference type="EMBL" id="TPX43420.1"/>
    </source>
</evidence>
<evidence type="ECO:0000256" key="2">
    <source>
        <dbReference type="ARBA" id="ARBA00023242"/>
    </source>
</evidence>
<dbReference type="InterPro" id="IPR036864">
    <property type="entry name" value="Zn2-C6_fun-type_DNA-bd_sf"/>
</dbReference>
<dbReference type="CDD" id="cd00067">
    <property type="entry name" value="GAL4"/>
    <property type="match status" value="1"/>
</dbReference>
<dbReference type="PANTHER" id="PTHR47659">
    <property type="entry name" value="ZN(II)2CYS6 TRANSCRIPTION FACTOR (EUROFUNG)-RELATED"/>
    <property type="match status" value="1"/>
</dbReference>
<evidence type="ECO:0000256" key="3">
    <source>
        <dbReference type="SAM" id="MobiDB-lite"/>
    </source>
</evidence>
<comment type="caution">
    <text evidence="6">The sequence shown here is derived from an EMBL/GenBank/DDBJ whole genome shotgun (WGS) entry which is preliminary data.</text>
</comment>
<evidence type="ECO:0000313" key="7">
    <source>
        <dbReference type="Proteomes" id="UP000317494"/>
    </source>
</evidence>
<dbReference type="InterPro" id="IPR001138">
    <property type="entry name" value="Zn2Cys6_DnaBD"/>
</dbReference>
<dbReference type="PANTHER" id="PTHR47659:SF7">
    <property type="entry name" value="FUNGAL TRANSCRIPTIONAL REGULATORY PROTEIN, N-TERMINAL DOMAIN-CONTAINING PROTEIN"/>
    <property type="match status" value="1"/>
</dbReference>
<dbReference type="VEuPathDB" id="FungiDB:SeMB42_g04733"/>
<feature type="compositionally biased region" description="Low complexity" evidence="3">
    <location>
        <begin position="225"/>
        <end position="238"/>
    </location>
</feature>
<dbReference type="EMBL" id="QEAM01000188">
    <property type="protein sequence ID" value="TPX44312.1"/>
    <property type="molecule type" value="Genomic_DNA"/>
</dbReference>
<feature type="region of interest" description="Disordered" evidence="3">
    <location>
        <begin position="152"/>
        <end position="173"/>
    </location>
</feature>
<dbReference type="Gene3D" id="4.10.240.10">
    <property type="entry name" value="Zn(2)-C6 fungal-type DNA-binding domain"/>
    <property type="match status" value="1"/>
</dbReference>
<dbReference type="STRING" id="286115.A0A507CYQ7"/>
<accession>A0A507CYQ7</accession>
<dbReference type="Proteomes" id="UP000317494">
    <property type="component" value="Unassembled WGS sequence"/>
</dbReference>
<evidence type="ECO:0000313" key="8">
    <source>
        <dbReference type="Proteomes" id="UP000320475"/>
    </source>
</evidence>
<proteinExistence type="predicted"/>
<dbReference type="Pfam" id="PF00172">
    <property type="entry name" value="Zn_clus"/>
    <property type="match status" value="1"/>
</dbReference>